<dbReference type="AlphaFoldDB" id="A0A504X6H7"/>
<feature type="non-terminal residue" evidence="1">
    <location>
        <position position="1"/>
    </location>
</feature>
<evidence type="ECO:0000313" key="2">
    <source>
        <dbReference type="Proteomes" id="UP000316759"/>
    </source>
</evidence>
<dbReference type="Proteomes" id="UP000316759">
    <property type="component" value="Unassembled WGS sequence"/>
</dbReference>
<reference evidence="1 2" key="1">
    <citation type="submission" date="2019-04" db="EMBL/GenBank/DDBJ databases">
        <title>Annotation for the trematode Fasciola gigantica.</title>
        <authorList>
            <person name="Choi Y.-J."/>
        </authorList>
    </citation>
    <scope>NUCLEOTIDE SEQUENCE [LARGE SCALE GENOMIC DNA]</scope>
    <source>
        <strain evidence="1">Uganda_cow_1</strain>
    </source>
</reference>
<organism evidence="1 2">
    <name type="scientific">Fasciola gigantica</name>
    <name type="common">Giant liver fluke</name>
    <dbReference type="NCBI Taxonomy" id="46835"/>
    <lineage>
        <taxon>Eukaryota</taxon>
        <taxon>Metazoa</taxon>
        <taxon>Spiralia</taxon>
        <taxon>Lophotrochozoa</taxon>
        <taxon>Platyhelminthes</taxon>
        <taxon>Trematoda</taxon>
        <taxon>Digenea</taxon>
        <taxon>Plagiorchiida</taxon>
        <taxon>Echinostomata</taxon>
        <taxon>Echinostomatoidea</taxon>
        <taxon>Fasciolidae</taxon>
        <taxon>Fasciola</taxon>
    </lineage>
</organism>
<sequence length="340" mass="38154">FGSESYSLASKYTTCLCTNFTVINTVPFSRIGYSFGRRLNHLFVRFCQILIISSNPDSSSASHWANVPHTIDPLSSNVRFGTSRFRSTSLRSMIQVSVHYVNGSVCTAPDCPSSTSGSTPSSVSFSEPPRRGELIRYAVEHLAKGSILVFVEPGVQLPVNWDSAVHHSLQRPGVGMGCFAYRLHLQDKYIHRKSFIWALNCWLANFVVNVQTRRTEIPIVGQPHFIYAHYLACLGGYPTSSRMLHPIDLARLCQRHVGRVIVTRTPTASAGVPADFAMRHGAYRTAIYTVLLALARIFGATERELQRVLFSDGHSMHNLRRNARHRHRLPLVQPHYLDGY</sequence>
<dbReference type="OrthoDB" id="6236829at2759"/>
<proteinExistence type="predicted"/>
<comment type="caution">
    <text evidence="1">The sequence shown here is derived from an EMBL/GenBank/DDBJ whole genome shotgun (WGS) entry which is preliminary data.</text>
</comment>
<dbReference type="InterPro" id="IPR029044">
    <property type="entry name" value="Nucleotide-diphossugar_trans"/>
</dbReference>
<keyword evidence="2" id="KW-1185">Reference proteome</keyword>
<gene>
    <name evidence="1" type="ORF">FGIG_06895</name>
</gene>
<evidence type="ECO:0000313" key="1">
    <source>
        <dbReference type="EMBL" id="TPP43913.1"/>
    </source>
</evidence>
<protein>
    <submittedName>
        <fullName evidence="1">Uncharacterized protein</fullName>
    </submittedName>
</protein>
<dbReference type="SUPFAM" id="SSF53448">
    <property type="entry name" value="Nucleotide-diphospho-sugar transferases"/>
    <property type="match status" value="1"/>
</dbReference>
<dbReference type="EMBL" id="SUNJ01015702">
    <property type="protein sequence ID" value="TPP43913.1"/>
    <property type="molecule type" value="Genomic_DNA"/>
</dbReference>
<accession>A0A504X6H7</accession>
<name>A0A504X6H7_FASGI</name>